<feature type="transmembrane region" description="Helical" evidence="1">
    <location>
        <begin position="114"/>
        <end position="135"/>
    </location>
</feature>
<feature type="transmembrane region" description="Helical" evidence="1">
    <location>
        <begin position="64"/>
        <end position="83"/>
    </location>
</feature>
<evidence type="ECO:0000313" key="3">
    <source>
        <dbReference type="Proteomes" id="UP000030021"/>
    </source>
</evidence>
<dbReference type="AlphaFoldDB" id="A0A0A0HQ52"/>
<reference evidence="2 3" key="1">
    <citation type="submission" date="2013-01" db="EMBL/GenBank/DDBJ databases">
        <authorList>
            <person name="Fiebig A."/>
            <person name="Goeker M."/>
            <person name="Klenk H.-P.P."/>
        </authorList>
    </citation>
    <scope>NUCLEOTIDE SEQUENCE [LARGE SCALE GENOMIC DNA]</scope>
    <source>
        <strain evidence="2 3">DSM 17069</strain>
    </source>
</reference>
<feature type="transmembrane region" description="Helical" evidence="1">
    <location>
        <begin position="244"/>
        <end position="262"/>
    </location>
</feature>
<feature type="transmembrane region" description="Helical" evidence="1">
    <location>
        <begin position="147"/>
        <end position="165"/>
    </location>
</feature>
<feature type="transmembrane region" description="Helical" evidence="1">
    <location>
        <begin position="21"/>
        <end position="44"/>
    </location>
</feature>
<keyword evidence="1" id="KW-1133">Transmembrane helix</keyword>
<comment type="caution">
    <text evidence="2">The sequence shown here is derived from an EMBL/GenBank/DDBJ whole genome shotgun (WGS) entry which is preliminary data.</text>
</comment>
<feature type="transmembrane region" description="Helical" evidence="1">
    <location>
        <begin position="90"/>
        <end position="108"/>
    </location>
</feature>
<proteinExistence type="predicted"/>
<gene>
    <name evidence="2" type="ORF">rosmuc_01903</name>
</gene>
<feature type="transmembrane region" description="Helical" evidence="1">
    <location>
        <begin position="300"/>
        <end position="323"/>
    </location>
</feature>
<dbReference type="eggNOG" id="COG3213">
    <property type="taxonomic scope" value="Bacteria"/>
</dbReference>
<dbReference type="STRING" id="215743.ROSMUCSMR3_01223"/>
<feature type="transmembrane region" description="Helical" evidence="1">
    <location>
        <begin position="177"/>
        <end position="201"/>
    </location>
</feature>
<dbReference type="RefSeq" id="WP_037272588.1">
    <property type="nucleotide sequence ID" value="NZ_KN293979.1"/>
</dbReference>
<dbReference type="Pfam" id="PF05940">
    <property type="entry name" value="NnrS"/>
    <property type="match status" value="1"/>
</dbReference>
<sequence length="404" mass="42193">MTSTAEQMRVWRGPAVLSFGFRPFFLCAGIWAAGIMALWVPMLAGALSLPTAFDPVSWHAHEFLFGYLAAVIAGFLLTAVPNWTGRLPIVGWPLAGLAALWLLGRMAVMVSAGLPPLAVALMDLALPVVLGAVILREIVAGKNWRNLIVLAMLAVFALGNALFHWEAARGDFAAQGYGLRLGLAAVAMMIAVIGGRIVPSFTRNWLARRGAGRLPVPPMQRFDKGALLVLLVALGMWVTRPEALATGGALVVVGVVHAARLARWAGERTGAEPLVWVLHLGYAFVPLGALGIGLEALSSGVFGAAAVQHLWMAGAVGLMTLAVMTRATLGHTGRALTAGGGTVALYLALVVSVLARLAAGLWPAEAVLLHALAGIAWIGAFGGFAVLYGPLMLRLKPAKTIPGA</sequence>
<dbReference type="EMBL" id="AONH01000010">
    <property type="protein sequence ID" value="KGM88208.1"/>
    <property type="molecule type" value="Genomic_DNA"/>
</dbReference>
<feature type="transmembrane region" description="Helical" evidence="1">
    <location>
        <begin position="222"/>
        <end position="238"/>
    </location>
</feature>
<dbReference type="PATRIC" id="fig|1288298.3.peg.1920"/>
<feature type="transmembrane region" description="Helical" evidence="1">
    <location>
        <begin position="367"/>
        <end position="389"/>
    </location>
</feature>
<keyword evidence="1" id="KW-0472">Membrane</keyword>
<protein>
    <submittedName>
        <fullName evidence="2">Uncharacterized protein involved in response to NO</fullName>
    </submittedName>
</protein>
<accession>A0A0A0HQ52</accession>
<dbReference type="OrthoDB" id="9770040at2"/>
<keyword evidence="1" id="KW-0812">Transmembrane</keyword>
<feature type="transmembrane region" description="Helical" evidence="1">
    <location>
        <begin position="274"/>
        <end position="294"/>
    </location>
</feature>
<organism evidence="2 3">
    <name type="scientific">Roseovarius mucosus DSM 17069</name>
    <dbReference type="NCBI Taxonomy" id="1288298"/>
    <lineage>
        <taxon>Bacteria</taxon>
        <taxon>Pseudomonadati</taxon>
        <taxon>Pseudomonadota</taxon>
        <taxon>Alphaproteobacteria</taxon>
        <taxon>Rhodobacterales</taxon>
        <taxon>Roseobacteraceae</taxon>
        <taxon>Roseovarius</taxon>
    </lineage>
</organism>
<dbReference type="InterPro" id="IPR010266">
    <property type="entry name" value="NnrS"/>
</dbReference>
<feature type="transmembrane region" description="Helical" evidence="1">
    <location>
        <begin position="335"/>
        <end position="355"/>
    </location>
</feature>
<name>A0A0A0HQ52_9RHOB</name>
<dbReference type="HOGENOM" id="CLU_041785_2_0_5"/>
<evidence type="ECO:0000256" key="1">
    <source>
        <dbReference type="SAM" id="Phobius"/>
    </source>
</evidence>
<dbReference type="Proteomes" id="UP000030021">
    <property type="component" value="Unassembled WGS sequence"/>
</dbReference>
<evidence type="ECO:0000313" key="2">
    <source>
        <dbReference type="EMBL" id="KGM88208.1"/>
    </source>
</evidence>